<evidence type="ECO:0000313" key="3">
    <source>
        <dbReference type="Proteomes" id="UP000313359"/>
    </source>
</evidence>
<gene>
    <name evidence="2" type="ORF">L227DRAFT_617687</name>
</gene>
<sequence length="297" mass="31461">MAVYSQRSGTLMVHRHGYGVDPATRSSDPAVLQAPLFSSLFTLSSVVAGFFGGNGAVSGMTTLANSRLWDGLFPGDKREPAELFGLNGRSGPMFHSVCSGSSIPHTGHRANTSSSPHLAFWPPLSPYLELAQRFVLPGGSHIARSYLKHRQSHTPGSQFPSTPSYSTSSLASRPLQSTLSSVHVQGEREGDRGEDTEPLEGADKEQSDADVAPETSGDVAEAGQGRAGLQLARRRRFGTEMENLATTQVSLRVLDTRSDAARARGPPLPSSRPSQRTCATCTLSDVAAQAGGVLPSF</sequence>
<feature type="compositionally biased region" description="Low complexity" evidence="1">
    <location>
        <begin position="157"/>
        <end position="172"/>
    </location>
</feature>
<feature type="compositionally biased region" description="Polar residues" evidence="1">
    <location>
        <begin position="174"/>
        <end position="183"/>
    </location>
</feature>
<protein>
    <submittedName>
        <fullName evidence="2">Uncharacterized protein</fullName>
    </submittedName>
</protein>
<dbReference type="EMBL" id="ML122350">
    <property type="protein sequence ID" value="RPD52609.1"/>
    <property type="molecule type" value="Genomic_DNA"/>
</dbReference>
<reference evidence="2" key="1">
    <citation type="journal article" date="2018" name="Genome Biol. Evol.">
        <title>Genomics and development of Lentinus tigrinus, a white-rot wood-decaying mushroom with dimorphic fruiting bodies.</title>
        <authorList>
            <person name="Wu B."/>
            <person name="Xu Z."/>
            <person name="Knudson A."/>
            <person name="Carlson A."/>
            <person name="Chen N."/>
            <person name="Kovaka S."/>
            <person name="LaButti K."/>
            <person name="Lipzen A."/>
            <person name="Pennachio C."/>
            <person name="Riley R."/>
            <person name="Schakwitz W."/>
            <person name="Umezawa K."/>
            <person name="Ohm R.A."/>
            <person name="Grigoriev I.V."/>
            <person name="Nagy L.G."/>
            <person name="Gibbons J."/>
            <person name="Hibbett D."/>
        </authorList>
    </citation>
    <scope>NUCLEOTIDE SEQUENCE [LARGE SCALE GENOMIC DNA]</scope>
    <source>
        <strain evidence="2">ALCF2SS1-6</strain>
    </source>
</reference>
<accession>A0A5C2RNW0</accession>
<organism evidence="2 3">
    <name type="scientific">Lentinus tigrinus ALCF2SS1-6</name>
    <dbReference type="NCBI Taxonomy" id="1328759"/>
    <lineage>
        <taxon>Eukaryota</taxon>
        <taxon>Fungi</taxon>
        <taxon>Dikarya</taxon>
        <taxon>Basidiomycota</taxon>
        <taxon>Agaricomycotina</taxon>
        <taxon>Agaricomycetes</taxon>
        <taxon>Polyporales</taxon>
        <taxon>Polyporaceae</taxon>
        <taxon>Lentinus</taxon>
    </lineage>
</organism>
<dbReference type="STRING" id="1328759.A0A5C2RNW0"/>
<evidence type="ECO:0000256" key="1">
    <source>
        <dbReference type="SAM" id="MobiDB-lite"/>
    </source>
</evidence>
<feature type="region of interest" description="Disordered" evidence="1">
    <location>
        <begin position="148"/>
        <end position="228"/>
    </location>
</feature>
<feature type="compositionally biased region" description="Basic and acidic residues" evidence="1">
    <location>
        <begin position="185"/>
        <end position="207"/>
    </location>
</feature>
<dbReference type="AlphaFoldDB" id="A0A5C2RNW0"/>
<name>A0A5C2RNW0_9APHY</name>
<dbReference type="Proteomes" id="UP000313359">
    <property type="component" value="Unassembled WGS sequence"/>
</dbReference>
<evidence type="ECO:0000313" key="2">
    <source>
        <dbReference type="EMBL" id="RPD52609.1"/>
    </source>
</evidence>
<proteinExistence type="predicted"/>
<keyword evidence="3" id="KW-1185">Reference proteome</keyword>